<accession>A0ABZ2KHN9</accession>
<keyword evidence="5" id="KW-1185">Reference proteome</keyword>
<keyword evidence="1" id="KW-0812">Transmembrane</keyword>
<evidence type="ECO:0000313" key="5">
    <source>
        <dbReference type="Proteomes" id="UP001379533"/>
    </source>
</evidence>
<keyword evidence="1" id="KW-1133">Transmembrane helix</keyword>
<feature type="signal peptide" evidence="2">
    <location>
        <begin position="1"/>
        <end position="36"/>
    </location>
</feature>
<dbReference type="InterPro" id="IPR013229">
    <property type="entry name" value="PEGA"/>
</dbReference>
<sequence>MDQGAVIRYLAAPSTARRVRAILSALLLTWPHLAFAQATSPSRTDLKLARDLFAKVEADEAAGRWDAALEKLARIAGIKVTAGILFHTALCEERLGRLVAAQEDYKEAQTKAREDGNASVAATAREHLDALGPRVPSLTIAVEPISDGVEVYLDGNLIPLRAGSSVLQVDPGPREVRVQAPGMKKFTTTRIVGEGERATIKVQLESMVLPVVLVPAPAATPAPTPREGFWTTGHTVAVSLFGLGLLATTGGVAFTLASNGSASEGDRLRTQLPPSTTCAQPTDPTIIATCGRLRDAQYAHDNQATMARGFFIAGGAFVATGVVVWLVWPKDKPNTERVVLRPTFDVHARAVGLQGTF</sequence>
<dbReference type="Proteomes" id="UP001379533">
    <property type="component" value="Chromosome"/>
</dbReference>
<proteinExistence type="predicted"/>
<dbReference type="RefSeq" id="WP_394847449.1">
    <property type="nucleotide sequence ID" value="NZ_CP089982.1"/>
</dbReference>
<dbReference type="Pfam" id="PF08308">
    <property type="entry name" value="PEGA"/>
    <property type="match status" value="1"/>
</dbReference>
<organism evidence="4 5">
    <name type="scientific">Pendulispora brunnea</name>
    <dbReference type="NCBI Taxonomy" id="2905690"/>
    <lineage>
        <taxon>Bacteria</taxon>
        <taxon>Pseudomonadati</taxon>
        <taxon>Myxococcota</taxon>
        <taxon>Myxococcia</taxon>
        <taxon>Myxococcales</taxon>
        <taxon>Sorangiineae</taxon>
        <taxon>Pendulisporaceae</taxon>
        <taxon>Pendulispora</taxon>
    </lineage>
</organism>
<reference evidence="4 5" key="1">
    <citation type="submission" date="2021-12" db="EMBL/GenBank/DDBJ databases">
        <title>Discovery of the Pendulisporaceae a myxobacterial family with distinct sporulation behavior and unique specialized metabolism.</title>
        <authorList>
            <person name="Garcia R."/>
            <person name="Popoff A."/>
            <person name="Bader C.D."/>
            <person name="Loehr J."/>
            <person name="Walesch S."/>
            <person name="Walt C."/>
            <person name="Boldt J."/>
            <person name="Bunk B."/>
            <person name="Haeckl F.J.F.P.J."/>
            <person name="Gunesch A.P."/>
            <person name="Birkelbach J."/>
            <person name="Nuebel U."/>
            <person name="Pietschmann T."/>
            <person name="Bach T."/>
            <person name="Mueller R."/>
        </authorList>
    </citation>
    <scope>NUCLEOTIDE SEQUENCE [LARGE SCALE GENOMIC DNA]</scope>
    <source>
        <strain evidence="4 5">MSr12523</strain>
    </source>
</reference>
<keyword evidence="2" id="KW-0732">Signal</keyword>
<keyword evidence="1" id="KW-0472">Membrane</keyword>
<feature type="domain" description="PEGA" evidence="3">
    <location>
        <begin position="139"/>
        <end position="205"/>
    </location>
</feature>
<feature type="chain" id="PRO_5045899363" description="PEGA domain-containing protein" evidence="2">
    <location>
        <begin position="37"/>
        <end position="357"/>
    </location>
</feature>
<evidence type="ECO:0000256" key="2">
    <source>
        <dbReference type="SAM" id="SignalP"/>
    </source>
</evidence>
<dbReference type="EMBL" id="CP089982">
    <property type="protein sequence ID" value="WXA96833.1"/>
    <property type="molecule type" value="Genomic_DNA"/>
</dbReference>
<evidence type="ECO:0000259" key="3">
    <source>
        <dbReference type="Pfam" id="PF08308"/>
    </source>
</evidence>
<protein>
    <recommendedName>
        <fullName evidence="3">PEGA domain-containing protein</fullName>
    </recommendedName>
</protein>
<gene>
    <name evidence="4" type="ORF">LZC95_08285</name>
</gene>
<feature type="transmembrane region" description="Helical" evidence="1">
    <location>
        <begin position="309"/>
        <end position="328"/>
    </location>
</feature>
<evidence type="ECO:0000256" key="1">
    <source>
        <dbReference type="SAM" id="Phobius"/>
    </source>
</evidence>
<name>A0ABZ2KHN9_9BACT</name>
<evidence type="ECO:0000313" key="4">
    <source>
        <dbReference type="EMBL" id="WXA96833.1"/>
    </source>
</evidence>